<evidence type="ECO:0000313" key="2">
    <source>
        <dbReference type="EMBL" id="MFB8893860.1"/>
    </source>
</evidence>
<dbReference type="EMBL" id="JBHLHV010000002">
    <property type="protein sequence ID" value="MFB8893860.1"/>
    <property type="molecule type" value="Genomic_DNA"/>
</dbReference>
<evidence type="ECO:0000259" key="1">
    <source>
        <dbReference type="Pfam" id="PF12728"/>
    </source>
</evidence>
<dbReference type="Pfam" id="PF12728">
    <property type="entry name" value="HTH_17"/>
    <property type="match status" value="1"/>
</dbReference>
<dbReference type="RefSeq" id="WP_378719620.1">
    <property type="nucleotide sequence ID" value="NZ_JBHLHV010000002.1"/>
</dbReference>
<accession>A0ABV5EV62</accession>
<feature type="domain" description="Helix-turn-helix" evidence="1">
    <location>
        <begin position="13"/>
        <end position="61"/>
    </location>
</feature>
<gene>
    <name evidence="2" type="ORF">AB7P39_13510</name>
</gene>
<keyword evidence="3" id="KW-1185">Reference proteome</keyword>
<organism evidence="2 3">
    <name type="scientific">Microbacterium plantarum</name>
    <dbReference type="NCBI Taxonomy" id="1816425"/>
    <lineage>
        <taxon>Bacteria</taxon>
        <taxon>Bacillati</taxon>
        <taxon>Actinomycetota</taxon>
        <taxon>Actinomycetes</taxon>
        <taxon>Micrococcales</taxon>
        <taxon>Microbacteriaceae</taxon>
        <taxon>Microbacterium</taxon>
    </lineage>
</organism>
<protein>
    <submittedName>
        <fullName evidence="2">Helix-turn-helix domain-containing protein</fullName>
    </submittedName>
</protein>
<sequence>MPATPDSARFLAPSQVAEMLQIEVDEVVALAVEGRLVGAKVGTPPRWRIESSSVEDYLDAQVEDARRAALWQQSQVASFPELWGRRNRSD</sequence>
<proteinExistence type="predicted"/>
<dbReference type="Proteomes" id="UP001589643">
    <property type="component" value="Unassembled WGS sequence"/>
</dbReference>
<name>A0ABV5EV62_9MICO</name>
<dbReference type="InterPro" id="IPR041657">
    <property type="entry name" value="HTH_17"/>
</dbReference>
<reference evidence="2 3" key="1">
    <citation type="submission" date="2024-08" db="EMBL/GenBank/DDBJ databases">
        <title>Heavy metals resistant antinobacteria isolated from wastewater.</title>
        <authorList>
            <person name="Roman Ponce B."/>
            <person name="Blanco Mercado M.A."/>
            <person name="Avila Aldana I.N."/>
            <person name="Morales Arrieta S."/>
        </authorList>
    </citation>
    <scope>NUCLEOTIDE SEQUENCE [LARGE SCALE GENOMIC DNA]</scope>
    <source>
        <strain evidence="3">sma-1</strain>
    </source>
</reference>
<comment type="caution">
    <text evidence="2">The sequence shown here is derived from an EMBL/GenBank/DDBJ whole genome shotgun (WGS) entry which is preliminary data.</text>
</comment>
<evidence type="ECO:0000313" key="3">
    <source>
        <dbReference type="Proteomes" id="UP001589643"/>
    </source>
</evidence>